<dbReference type="NCBIfam" id="TIGR02385">
    <property type="entry name" value="RelE_StbE"/>
    <property type="match status" value="1"/>
</dbReference>
<evidence type="ECO:0000313" key="2">
    <source>
        <dbReference type="EMBL" id="PIR90964.1"/>
    </source>
</evidence>
<name>A0A2H0UVS6_9BACT</name>
<keyword evidence="1" id="KW-1277">Toxin-antitoxin system</keyword>
<dbReference type="InterPro" id="IPR035093">
    <property type="entry name" value="RelE/ParE_toxin_dom_sf"/>
</dbReference>
<organism evidence="2 3">
    <name type="scientific">bacterium (Candidatus Gribaldobacteria) CG10_big_fil_rev_8_21_14_0_10_41_12</name>
    <dbReference type="NCBI Taxonomy" id="2014277"/>
    <lineage>
        <taxon>Bacteria</taxon>
        <taxon>Candidatus Gribaldobacteria</taxon>
    </lineage>
</organism>
<protein>
    <submittedName>
        <fullName evidence="2">Type II toxin-antitoxin system mRNA interferase toxin, RelE/StbE family</fullName>
    </submittedName>
</protein>
<dbReference type="EMBL" id="PFAV01000064">
    <property type="protein sequence ID" value="PIR90964.1"/>
    <property type="molecule type" value="Genomic_DNA"/>
</dbReference>
<gene>
    <name evidence="2" type="ORF">COU03_03525</name>
</gene>
<comment type="caution">
    <text evidence="2">The sequence shown here is derived from an EMBL/GenBank/DDBJ whole genome shotgun (WGS) entry which is preliminary data.</text>
</comment>
<dbReference type="Proteomes" id="UP000228906">
    <property type="component" value="Unassembled WGS sequence"/>
</dbReference>
<evidence type="ECO:0000256" key="1">
    <source>
        <dbReference type="ARBA" id="ARBA00022649"/>
    </source>
</evidence>
<dbReference type="SUPFAM" id="SSF143011">
    <property type="entry name" value="RelE-like"/>
    <property type="match status" value="1"/>
</dbReference>
<dbReference type="InterPro" id="IPR007712">
    <property type="entry name" value="RelE/ParE_toxin"/>
</dbReference>
<dbReference type="AlphaFoldDB" id="A0A2H0UVS6"/>
<proteinExistence type="predicted"/>
<dbReference type="Gene3D" id="3.30.2310.20">
    <property type="entry name" value="RelE-like"/>
    <property type="match status" value="1"/>
</dbReference>
<dbReference type="Pfam" id="PF15738">
    <property type="entry name" value="YafQ_toxin"/>
    <property type="match status" value="1"/>
</dbReference>
<accession>A0A2H0UVS6</accession>
<sequence length="88" mass="10622">MKIVYSSKFAREYRKLSLKVKELAEIKEEIFRANPFDYSLETHKLKGGLKGFWSFSINQKFRIIFEFVNNNEIWFHSIGDHAIYNLWD</sequence>
<reference evidence="3" key="1">
    <citation type="submission" date="2017-09" db="EMBL/GenBank/DDBJ databases">
        <title>Depth-based differentiation of microbial function through sediment-hosted aquifers and enrichment of novel symbionts in the deep terrestrial subsurface.</title>
        <authorList>
            <person name="Probst A.J."/>
            <person name="Ladd B."/>
            <person name="Jarett J.K."/>
            <person name="Geller-Mcgrath D.E."/>
            <person name="Sieber C.M.K."/>
            <person name="Emerson J.B."/>
            <person name="Anantharaman K."/>
            <person name="Thomas B.C."/>
            <person name="Malmstrom R."/>
            <person name="Stieglmeier M."/>
            <person name="Klingl A."/>
            <person name="Woyke T."/>
            <person name="Ryan C.M."/>
            <person name="Banfield J.F."/>
        </authorList>
    </citation>
    <scope>NUCLEOTIDE SEQUENCE [LARGE SCALE GENOMIC DNA]</scope>
</reference>
<evidence type="ECO:0000313" key="3">
    <source>
        <dbReference type="Proteomes" id="UP000228906"/>
    </source>
</evidence>
<dbReference type="InterPro" id="IPR004386">
    <property type="entry name" value="Toxin_YafQ-like"/>
</dbReference>